<sequence length="274" mass="31735">MVLYIIGLGLGDEKDITIKGKELIEKSDVVYLETYTSILFVSKDVLEETYKKSIEEVDRDFAEENCDKILDEAKNKKVSFLVVGDPLCATTHHDIILRAKKKNIDVEIIHNTSIISAIGECGMQLYNFGQIVSIPYFEDNYKPTSYYDKIYINLKNNFHTLCLLDIKVKERTVENIMRNKKIYEPPRFMTINDSIEQLLYCEHIHKKNIITKNTLGIAIIQIGTDNQQIISGDLLTLKDISYNKPLHSLIICAPTLHDIEKEYFDLYHYNNMKK</sequence>
<dbReference type="Gene3D" id="3.40.1010.10">
    <property type="entry name" value="Cobalt-precorrin-4 Transmethylase, Domain 1"/>
    <property type="match status" value="1"/>
</dbReference>
<dbReference type="FunFam" id="3.40.1010.10:FF:000004">
    <property type="entry name" value="Putative diphthine synthase"/>
    <property type="match status" value="1"/>
</dbReference>
<dbReference type="SMR" id="A0A024V719"/>
<feature type="binding site" evidence="9">
    <location>
        <begin position="113"/>
        <end position="114"/>
    </location>
    <ligand>
        <name>S-adenosyl-L-methionine</name>
        <dbReference type="ChEBI" id="CHEBI:59789"/>
    </ligand>
</feature>
<evidence type="ECO:0000313" key="11">
    <source>
        <dbReference type="EMBL" id="ETW18254.1"/>
    </source>
</evidence>
<proteinExistence type="inferred from homology"/>
<dbReference type="GO" id="GO:0017183">
    <property type="term" value="P:protein histidyl modification to diphthamide"/>
    <property type="evidence" value="ECO:0007669"/>
    <property type="project" value="UniProtKB-UniPathway"/>
</dbReference>
<dbReference type="PANTHER" id="PTHR10882">
    <property type="entry name" value="DIPHTHINE SYNTHASE"/>
    <property type="match status" value="1"/>
</dbReference>
<comment type="function">
    <text evidence="1">S-adenosyl-L-methionine-dependent methyltransferase that catalyzes four methylations of the modified target histidine residue in translation elongation factor 2 (EF-2), to form an intermediate called diphthine methyl ester. The four successive methylation reactions represent the second step of diphthamide biosynthesis.</text>
</comment>
<keyword evidence="7 9" id="KW-0949">S-adenosyl-L-methionine</keyword>
<dbReference type="GO" id="GO:0141133">
    <property type="term" value="F:diphthine methyl ester synthase activity"/>
    <property type="evidence" value="ECO:0007669"/>
    <property type="project" value="UniProtKB-EC"/>
</dbReference>
<dbReference type="InterPro" id="IPR004551">
    <property type="entry name" value="Dphthn_synthase"/>
</dbReference>
<dbReference type="PIRSF" id="PIRSF036432">
    <property type="entry name" value="Diphthine_synth"/>
    <property type="match status" value="1"/>
</dbReference>
<feature type="binding site" evidence="9">
    <location>
        <position position="164"/>
    </location>
    <ligand>
        <name>S-adenosyl-L-methionine</name>
        <dbReference type="ChEBI" id="CHEBI:59789"/>
    </ligand>
</feature>
<dbReference type="InterPro" id="IPR035996">
    <property type="entry name" value="4pyrrol_Methylase_sf"/>
</dbReference>
<dbReference type="InterPro" id="IPR000878">
    <property type="entry name" value="4pyrrol_Mease"/>
</dbReference>
<evidence type="ECO:0000256" key="3">
    <source>
        <dbReference type="ARBA" id="ARBA00006729"/>
    </source>
</evidence>
<comment type="pathway">
    <text evidence="2">Protein modification; peptidyl-diphthamide biosynthesis.</text>
</comment>
<evidence type="ECO:0000256" key="5">
    <source>
        <dbReference type="ARBA" id="ARBA00022603"/>
    </source>
</evidence>
<feature type="binding site" evidence="9">
    <location>
        <position position="247"/>
    </location>
    <ligand>
        <name>S-adenosyl-L-methionine</name>
        <dbReference type="ChEBI" id="CHEBI:59789"/>
    </ligand>
</feature>
<dbReference type="UniPathway" id="UPA00559"/>
<dbReference type="CDD" id="cd11647">
    <property type="entry name" value="DHP5_DphB"/>
    <property type="match status" value="1"/>
</dbReference>
<keyword evidence="6" id="KW-0808">Transferase</keyword>
<dbReference type="OrthoDB" id="2516at2759"/>
<comment type="catalytic activity">
    <reaction evidence="8">
        <text>2-[(3S)-amino-3-carboxypropyl]-L-histidyl-[translation elongation factor 2] + 4 S-adenosyl-L-methionine = diphthine methyl ester-[translation elongation factor 2] + 4 S-adenosyl-L-homocysteine + 3 H(+)</text>
        <dbReference type="Rhea" id="RHEA:42652"/>
        <dbReference type="Rhea" id="RHEA-COMP:9749"/>
        <dbReference type="Rhea" id="RHEA-COMP:10173"/>
        <dbReference type="ChEBI" id="CHEBI:15378"/>
        <dbReference type="ChEBI" id="CHEBI:57856"/>
        <dbReference type="ChEBI" id="CHEBI:59789"/>
        <dbReference type="ChEBI" id="CHEBI:73995"/>
        <dbReference type="ChEBI" id="CHEBI:79005"/>
        <dbReference type="EC" id="2.1.1.314"/>
    </reaction>
</comment>
<feature type="domain" description="Tetrapyrrole methylase" evidence="10">
    <location>
        <begin position="3"/>
        <end position="179"/>
    </location>
</feature>
<protein>
    <recommendedName>
        <fullName evidence="4">diphthine methyl ester synthase</fullName>
        <ecNumber evidence="4">2.1.1.314</ecNumber>
    </recommendedName>
</protein>
<dbReference type="FunFam" id="3.30.950.10:FF:000007">
    <property type="entry name" value="Diphthine synthase"/>
    <property type="match status" value="1"/>
</dbReference>
<evidence type="ECO:0000259" key="10">
    <source>
        <dbReference type="Pfam" id="PF00590"/>
    </source>
</evidence>
<dbReference type="Pfam" id="PF00590">
    <property type="entry name" value="TP_methylase"/>
    <property type="match status" value="1"/>
</dbReference>
<comment type="similarity">
    <text evidence="3">Belongs to the diphthine synthase family.</text>
</comment>
<dbReference type="PANTHER" id="PTHR10882:SF0">
    <property type="entry name" value="DIPHTHINE METHYL ESTER SYNTHASE"/>
    <property type="match status" value="1"/>
</dbReference>
<accession>A0A024V719</accession>
<reference evidence="11 12" key="1">
    <citation type="submission" date="2013-02" db="EMBL/GenBank/DDBJ databases">
        <title>The Genome Annotation of Plasmodium falciparum Vietnam Oak-Knoll (FVO).</title>
        <authorList>
            <consortium name="The Broad Institute Genome Sequencing Platform"/>
            <consortium name="The Broad Institute Genome Sequencing Center for Infectious Disease"/>
            <person name="Neafsey D."/>
            <person name="Hoffman S."/>
            <person name="Volkman S."/>
            <person name="Rosenthal P."/>
            <person name="Walker B."/>
            <person name="Young S.K."/>
            <person name="Zeng Q."/>
            <person name="Gargeya S."/>
            <person name="Fitzgerald M."/>
            <person name="Haas B."/>
            <person name="Abouelleil A."/>
            <person name="Allen A.W."/>
            <person name="Alvarado L."/>
            <person name="Arachchi H.M."/>
            <person name="Berlin A.M."/>
            <person name="Chapman S.B."/>
            <person name="Gainer-Dewar J."/>
            <person name="Goldberg J."/>
            <person name="Griggs A."/>
            <person name="Gujja S."/>
            <person name="Hansen M."/>
            <person name="Howarth C."/>
            <person name="Imamovic A."/>
            <person name="Ireland A."/>
            <person name="Larimer J."/>
            <person name="McCowan C."/>
            <person name="Murphy C."/>
            <person name="Pearson M."/>
            <person name="Poon T.W."/>
            <person name="Priest M."/>
            <person name="Roberts A."/>
            <person name="Saif S."/>
            <person name="Shea T."/>
            <person name="Sisk P."/>
            <person name="Sykes S."/>
            <person name="Wortman J."/>
            <person name="Nusbaum C."/>
            <person name="Birren B."/>
        </authorList>
    </citation>
    <scope>NUCLEOTIDE SEQUENCE [LARGE SCALE GENOMIC DNA]</scope>
    <source>
        <strain evidence="12">Vietnam Oak-Knoll (FVO)</strain>
    </source>
</reference>
<gene>
    <name evidence="11" type="ORF">PFFVO_02770</name>
</gene>
<dbReference type="EC" id="2.1.1.314" evidence="4"/>
<reference evidence="11 12" key="2">
    <citation type="submission" date="2013-02" db="EMBL/GenBank/DDBJ databases">
        <title>The Genome Sequence of Plasmodium falciparum Vietnam Oak-Knoll (FVO).</title>
        <authorList>
            <consortium name="The Broad Institute Genome Sequencing Platform"/>
            <consortium name="The Broad Institute Genome Sequencing Center for Infectious Disease"/>
            <person name="Neafsey D."/>
            <person name="Cheeseman I."/>
            <person name="Volkman S."/>
            <person name="Adams J."/>
            <person name="Walker B."/>
            <person name="Young S.K."/>
            <person name="Zeng Q."/>
            <person name="Gargeya S."/>
            <person name="Fitzgerald M."/>
            <person name="Haas B."/>
            <person name="Abouelleil A."/>
            <person name="Alvarado L."/>
            <person name="Arachchi H.M."/>
            <person name="Berlin A.M."/>
            <person name="Chapman S.B."/>
            <person name="Dewar J."/>
            <person name="Goldberg J."/>
            <person name="Griggs A."/>
            <person name="Gujja S."/>
            <person name="Hansen M."/>
            <person name="Howarth C."/>
            <person name="Imamovic A."/>
            <person name="Larimer J."/>
            <person name="McCowan C."/>
            <person name="Murphy C."/>
            <person name="Neiman D."/>
            <person name="Pearson M."/>
            <person name="Priest M."/>
            <person name="Roberts A."/>
            <person name="Saif S."/>
            <person name="Shea T."/>
            <person name="Sisk P."/>
            <person name="Sykes S."/>
            <person name="Wortman J."/>
            <person name="Nusbaum C."/>
            <person name="Birren B."/>
        </authorList>
    </citation>
    <scope>NUCLEOTIDE SEQUENCE [LARGE SCALE GENOMIC DNA]</scope>
    <source>
        <strain evidence="12">Vietnam Oak-Knoll (FVO)</strain>
    </source>
</reference>
<feature type="binding site" evidence="9">
    <location>
        <position position="85"/>
    </location>
    <ligand>
        <name>S-adenosyl-L-methionine</name>
        <dbReference type="ChEBI" id="CHEBI:59789"/>
    </ligand>
</feature>
<evidence type="ECO:0000256" key="1">
    <source>
        <dbReference type="ARBA" id="ARBA00004006"/>
    </source>
</evidence>
<name>A0A024V719_PLAFA</name>
<dbReference type="InterPro" id="IPR014776">
    <property type="entry name" value="4pyrrole_Mease_sub2"/>
</dbReference>
<dbReference type="GO" id="GO:0032259">
    <property type="term" value="P:methylation"/>
    <property type="evidence" value="ECO:0007669"/>
    <property type="project" value="UniProtKB-KW"/>
</dbReference>
<evidence type="ECO:0000256" key="8">
    <source>
        <dbReference type="ARBA" id="ARBA00048752"/>
    </source>
</evidence>
<dbReference type="Gene3D" id="3.30.950.10">
    <property type="entry name" value="Methyltransferase, Cobalt-precorrin-4 Transmethylase, Domain 2"/>
    <property type="match status" value="1"/>
</dbReference>
<dbReference type="SUPFAM" id="SSF53790">
    <property type="entry name" value="Tetrapyrrole methylase"/>
    <property type="match status" value="1"/>
</dbReference>
<evidence type="ECO:0000256" key="9">
    <source>
        <dbReference type="PIRSR" id="PIRSR036432-1"/>
    </source>
</evidence>
<evidence type="ECO:0000256" key="4">
    <source>
        <dbReference type="ARBA" id="ARBA00011927"/>
    </source>
</evidence>
<evidence type="ECO:0000256" key="2">
    <source>
        <dbReference type="ARBA" id="ARBA00005156"/>
    </source>
</evidence>
<dbReference type="NCBIfam" id="TIGR00522">
    <property type="entry name" value="dph5"/>
    <property type="match status" value="1"/>
</dbReference>
<dbReference type="EMBL" id="KI925079">
    <property type="protein sequence ID" value="ETW18254.1"/>
    <property type="molecule type" value="Genomic_DNA"/>
</dbReference>
<keyword evidence="5" id="KW-0489">Methyltransferase</keyword>
<dbReference type="Proteomes" id="UP000030690">
    <property type="component" value="Unassembled WGS sequence"/>
</dbReference>
<evidence type="ECO:0000256" key="6">
    <source>
        <dbReference type="ARBA" id="ARBA00022679"/>
    </source>
</evidence>
<evidence type="ECO:0000256" key="7">
    <source>
        <dbReference type="ARBA" id="ARBA00022691"/>
    </source>
</evidence>
<evidence type="ECO:0000313" key="12">
    <source>
        <dbReference type="Proteomes" id="UP000030690"/>
    </source>
</evidence>
<organism evidence="11 12">
    <name type="scientific">Plasmodium falciparum Vietnam Oak-Knoll</name>
    <name type="common">FVO</name>
    <dbReference type="NCBI Taxonomy" id="1036723"/>
    <lineage>
        <taxon>Eukaryota</taxon>
        <taxon>Sar</taxon>
        <taxon>Alveolata</taxon>
        <taxon>Apicomplexa</taxon>
        <taxon>Aconoidasida</taxon>
        <taxon>Haemosporida</taxon>
        <taxon>Plasmodiidae</taxon>
        <taxon>Plasmodium</taxon>
        <taxon>Plasmodium (Laverania)</taxon>
    </lineage>
</organism>
<dbReference type="InterPro" id="IPR014777">
    <property type="entry name" value="4pyrrole_Mease_sub1"/>
</dbReference>
<feature type="binding site" evidence="9">
    <location>
        <position position="10"/>
    </location>
    <ligand>
        <name>S-adenosyl-L-methionine</name>
        <dbReference type="ChEBI" id="CHEBI:59789"/>
    </ligand>
</feature>
<dbReference type="AlphaFoldDB" id="A0A024V719"/>